<dbReference type="Proteomes" id="UP001151002">
    <property type="component" value="Unassembled WGS sequence"/>
</dbReference>
<name>A0ABT4BC20_9ACTN</name>
<evidence type="ECO:0000313" key="1">
    <source>
        <dbReference type="EMBL" id="MCY1144067.1"/>
    </source>
</evidence>
<dbReference type="RefSeq" id="WP_267568624.1">
    <property type="nucleotide sequence ID" value="NZ_JAPNTZ010000018.1"/>
</dbReference>
<keyword evidence="2" id="KW-1185">Reference proteome</keyword>
<organism evidence="1 2">
    <name type="scientific">Paractinoplanes pyxinae</name>
    <dbReference type="NCBI Taxonomy" id="2997416"/>
    <lineage>
        <taxon>Bacteria</taxon>
        <taxon>Bacillati</taxon>
        <taxon>Actinomycetota</taxon>
        <taxon>Actinomycetes</taxon>
        <taxon>Micromonosporales</taxon>
        <taxon>Micromonosporaceae</taxon>
        <taxon>Paractinoplanes</taxon>
    </lineage>
</organism>
<evidence type="ECO:0000313" key="2">
    <source>
        <dbReference type="Proteomes" id="UP001151002"/>
    </source>
</evidence>
<reference evidence="1" key="1">
    <citation type="submission" date="2022-11" db="EMBL/GenBank/DDBJ databases">
        <authorList>
            <person name="Somphong A."/>
            <person name="Phongsopitanun W."/>
        </authorList>
    </citation>
    <scope>NUCLEOTIDE SEQUENCE</scope>
    <source>
        <strain evidence="1">Pm04-4</strain>
    </source>
</reference>
<dbReference type="EMBL" id="JAPNTZ010000018">
    <property type="protein sequence ID" value="MCY1144067.1"/>
    <property type="molecule type" value="Genomic_DNA"/>
</dbReference>
<accession>A0ABT4BC20</accession>
<comment type="caution">
    <text evidence="1">The sequence shown here is derived from an EMBL/GenBank/DDBJ whole genome shotgun (WGS) entry which is preliminary data.</text>
</comment>
<gene>
    <name evidence="1" type="ORF">OWR29_39240</name>
</gene>
<sequence>MVGTVAGAVGGLVFGMATSGALDAAYDSLPQGTRDAIEDGFTAVGPGLEDAGDAVGDSAKKVWNSIF</sequence>
<protein>
    <submittedName>
        <fullName evidence="1">Uncharacterized protein</fullName>
    </submittedName>
</protein>
<proteinExistence type="predicted"/>